<sequence>MVLSFFMWILSIEFLYYIENKIRIRVGFCLWTLLSTLDFSVHNELKGINNQYIIVI</sequence>
<dbReference type="EMBL" id="JAVDTR010000009">
    <property type="protein sequence ID" value="MDR6725028.1"/>
    <property type="molecule type" value="Genomic_DNA"/>
</dbReference>
<name>A0AAP5LQ19_PAEAM</name>
<organism evidence="1 2">
    <name type="scientific">Paenibacillus amylolyticus</name>
    <dbReference type="NCBI Taxonomy" id="1451"/>
    <lineage>
        <taxon>Bacteria</taxon>
        <taxon>Bacillati</taxon>
        <taxon>Bacillota</taxon>
        <taxon>Bacilli</taxon>
        <taxon>Bacillales</taxon>
        <taxon>Paenibacillaceae</taxon>
        <taxon>Paenibacillus</taxon>
    </lineage>
</organism>
<evidence type="ECO:0000313" key="1">
    <source>
        <dbReference type="EMBL" id="MDR6725028.1"/>
    </source>
</evidence>
<proteinExistence type="predicted"/>
<dbReference type="AlphaFoldDB" id="A0AAP5LQ19"/>
<evidence type="ECO:0000313" key="2">
    <source>
        <dbReference type="Proteomes" id="UP001254832"/>
    </source>
</evidence>
<comment type="caution">
    <text evidence="1">The sequence shown here is derived from an EMBL/GenBank/DDBJ whole genome shotgun (WGS) entry which is preliminary data.</text>
</comment>
<accession>A0AAP5LQ19</accession>
<protein>
    <submittedName>
        <fullName evidence="1">Uncharacterized protein</fullName>
    </submittedName>
</protein>
<dbReference type="Proteomes" id="UP001254832">
    <property type="component" value="Unassembled WGS sequence"/>
</dbReference>
<gene>
    <name evidence="1" type="ORF">J2W91_003514</name>
</gene>
<reference evidence="1" key="1">
    <citation type="submission" date="2023-07" db="EMBL/GenBank/DDBJ databases">
        <title>Sorghum-associated microbial communities from plants grown in Nebraska, USA.</title>
        <authorList>
            <person name="Schachtman D."/>
        </authorList>
    </citation>
    <scope>NUCLEOTIDE SEQUENCE</scope>
    <source>
        <strain evidence="1">BE80</strain>
    </source>
</reference>